<accession>A0A1B7N625</accession>
<dbReference type="Proteomes" id="UP000092154">
    <property type="component" value="Unassembled WGS sequence"/>
</dbReference>
<organism evidence="1 2">
    <name type="scientific">Rhizopogon vinicolor AM-OR11-026</name>
    <dbReference type="NCBI Taxonomy" id="1314800"/>
    <lineage>
        <taxon>Eukaryota</taxon>
        <taxon>Fungi</taxon>
        <taxon>Dikarya</taxon>
        <taxon>Basidiomycota</taxon>
        <taxon>Agaricomycotina</taxon>
        <taxon>Agaricomycetes</taxon>
        <taxon>Agaricomycetidae</taxon>
        <taxon>Boletales</taxon>
        <taxon>Suillineae</taxon>
        <taxon>Rhizopogonaceae</taxon>
        <taxon>Rhizopogon</taxon>
    </lineage>
</organism>
<gene>
    <name evidence="1" type="ORF">K503DRAFT_768712</name>
</gene>
<feature type="non-terminal residue" evidence="1">
    <location>
        <position position="1"/>
    </location>
</feature>
<dbReference type="EMBL" id="KV448217">
    <property type="protein sequence ID" value="OAX40309.1"/>
    <property type="molecule type" value="Genomic_DNA"/>
</dbReference>
<name>A0A1B7N625_9AGAM</name>
<sequence length="69" mass="7672">MQPCVITWTYILLVTTVPMQSMLLDDNVGDGLKWVIHGNAVGQYETCTYSNVNQNETTENSVFRASTAT</sequence>
<proteinExistence type="predicted"/>
<dbReference type="InParanoid" id="A0A1B7N625"/>
<keyword evidence="2" id="KW-1185">Reference proteome</keyword>
<protein>
    <submittedName>
        <fullName evidence="1">Uncharacterized protein</fullName>
    </submittedName>
</protein>
<evidence type="ECO:0000313" key="1">
    <source>
        <dbReference type="EMBL" id="OAX40309.1"/>
    </source>
</evidence>
<reference evidence="1 2" key="1">
    <citation type="submission" date="2016-06" db="EMBL/GenBank/DDBJ databases">
        <title>Comparative genomics of the ectomycorrhizal sister species Rhizopogon vinicolor and Rhizopogon vesiculosus (Basidiomycota: Boletales) reveals a divergence of the mating type B locus.</title>
        <authorList>
            <consortium name="DOE Joint Genome Institute"/>
            <person name="Mujic A.B."/>
            <person name="Kuo A."/>
            <person name="Tritt A."/>
            <person name="Lipzen A."/>
            <person name="Chen C."/>
            <person name="Johnson J."/>
            <person name="Sharma A."/>
            <person name="Barry K."/>
            <person name="Grigoriev I.V."/>
            <person name="Spatafora J.W."/>
        </authorList>
    </citation>
    <scope>NUCLEOTIDE SEQUENCE [LARGE SCALE GENOMIC DNA]</scope>
    <source>
        <strain evidence="1 2">AM-OR11-026</strain>
    </source>
</reference>
<dbReference type="AlphaFoldDB" id="A0A1B7N625"/>
<evidence type="ECO:0000313" key="2">
    <source>
        <dbReference type="Proteomes" id="UP000092154"/>
    </source>
</evidence>